<dbReference type="GO" id="GO:0004831">
    <property type="term" value="F:tyrosine-tRNA ligase activity"/>
    <property type="evidence" value="ECO:0007669"/>
    <property type="project" value="UniProtKB-EC"/>
</dbReference>
<dbReference type="GO" id="GO:0005829">
    <property type="term" value="C:cytosol"/>
    <property type="evidence" value="ECO:0007669"/>
    <property type="project" value="TreeGrafter"/>
</dbReference>
<evidence type="ECO:0000256" key="1">
    <source>
        <dbReference type="ARBA" id="ARBA00011738"/>
    </source>
</evidence>
<dbReference type="GO" id="GO:0006437">
    <property type="term" value="P:tyrosyl-tRNA aminoacylation"/>
    <property type="evidence" value="ECO:0007669"/>
    <property type="project" value="InterPro"/>
</dbReference>
<organism evidence="11">
    <name type="scientific">marine sediment metagenome</name>
    <dbReference type="NCBI Taxonomy" id="412755"/>
    <lineage>
        <taxon>unclassified sequences</taxon>
        <taxon>metagenomes</taxon>
        <taxon>ecological metagenomes</taxon>
    </lineage>
</organism>
<dbReference type="NCBIfam" id="TIGR00234">
    <property type="entry name" value="tyrS"/>
    <property type="match status" value="1"/>
</dbReference>
<keyword evidence="9" id="KW-0030">Aminoacyl-tRNA synthetase</keyword>
<comment type="caution">
    <text evidence="11">The sequence shown here is derived from an EMBL/GenBank/DDBJ whole genome shotgun (WGS) entry which is preliminary data.</text>
</comment>
<evidence type="ECO:0000256" key="4">
    <source>
        <dbReference type="ARBA" id="ARBA00022598"/>
    </source>
</evidence>
<evidence type="ECO:0000256" key="10">
    <source>
        <dbReference type="ARBA" id="ARBA00048248"/>
    </source>
</evidence>
<dbReference type="PROSITE" id="PS00178">
    <property type="entry name" value="AA_TRNA_LIGASE_I"/>
    <property type="match status" value="1"/>
</dbReference>
<keyword evidence="8" id="KW-0648">Protein biosynthesis</keyword>
<dbReference type="CDD" id="cd00805">
    <property type="entry name" value="TyrRS_core"/>
    <property type="match status" value="1"/>
</dbReference>
<dbReference type="InterPro" id="IPR002307">
    <property type="entry name" value="Tyr-tRNA-ligase"/>
</dbReference>
<feature type="non-terminal residue" evidence="11">
    <location>
        <position position="343"/>
    </location>
</feature>
<evidence type="ECO:0000313" key="11">
    <source>
        <dbReference type="EMBL" id="GAI67043.1"/>
    </source>
</evidence>
<keyword evidence="4" id="KW-0436">Ligase</keyword>
<comment type="subunit">
    <text evidence="1">Homodimer.</text>
</comment>
<name>X1QFS9_9ZZZZ</name>
<accession>X1QFS9</accession>
<dbReference type="PANTHER" id="PTHR11766">
    <property type="entry name" value="TYROSYL-TRNA SYNTHETASE"/>
    <property type="match status" value="1"/>
</dbReference>
<dbReference type="Gene3D" id="3.40.50.620">
    <property type="entry name" value="HUPs"/>
    <property type="match status" value="1"/>
</dbReference>
<dbReference type="SUPFAM" id="SSF52374">
    <property type="entry name" value="Nucleotidylyl transferase"/>
    <property type="match status" value="1"/>
</dbReference>
<sequence>MDISYLLKRGVAEIIIEDDMMELLRSGKKLRLKEGFDPSSPDIHLGHMVALRKLRQFQELGHQVVLIVGDWTAQIGDPSGVSVTRPMLSKEQVQANAETYMKQFFKVVDKGRTEVRWQGEWFGKFTLSDVIQLTSKFTIAQLLAREDFSNRYSTGQPITIAELLYPLLQAYDSVAIQADIEFGGTDQKFNLLVGRELQSILGQPPQQIFLVPILAGTDGSQKMSKSLGNYIGVAEPPNEIYGKVMSIPDSLIIQYFELVTDVPDGELEEFRQGLKDETTNPMTLKKRLAREIVTQLYNQRAASEAEEHFVRVFQKREVPEEIPEYRISFKQLTSKRAGEGGID</sequence>
<dbReference type="Gene3D" id="1.10.240.10">
    <property type="entry name" value="Tyrosyl-Transfer RNA Synthetase"/>
    <property type="match status" value="1"/>
</dbReference>
<dbReference type="AlphaFoldDB" id="X1QFS9"/>
<dbReference type="InterPro" id="IPR024088">
    <property type="entry name" value="Tyr-tRNA-ligase_bac-type"/>
</dbReference>
<evidence type="ECO:0000256" key="9">
    <source>
        <dbReference type="ARBA" id="ARBA00023146"/>
    </source>
</evidence>
<dbReference type="FunFam" id="3.40.50.620:FF:000061">
    <property type="entry name" value="Tyrosine--tRNA ligase"/>
    <property type="match status" value="1"/>
</dbReference>
<dbReference type="EMBL" id="BARW01000632">
    <property type="protein sequence ID" value="GAI67043.1"/>
    <property type="molecule type" value="Genomic_DNA"/>
</dbReference>
<keyword evidence="5" id="KW-0547">Nucleotide-binding</keyword>
<evidence type="ECO:0000256" key="5">
    <source>
        <dbReference type="ARBA" id="ARBA00022741"/>
    </source>
</evidence>
<comment type="catalytic activity">
    <reaction evidence="10">
        <text>tRNA(Tyr) + L-tyrosine + ATP = L-tyrosyl-tRNA(Tyr) + AMP + diphosphate + H(+)</text>
        <dbReference type="Rhea" id="RHEA:10220"/>
        <dbReference type="Rhea" id="RHEA-COMP:9706"/>
        <dbReference type="Rhea" id="RHEA-COMP:9707"/>
        <dbReference type="ChEBI" id="CHEBI:15378"/>
        <dbReference type="ChEBI" id="CHEBI:30616"/>
        <dbReference type="ChEBI" id="CHEBI:33019"/>
        <dbReference type="ChEBI" id="CHEBI:58315"/>
        <dbReference type="ChEBI" id="CHEBI:78442"/>
        <dbReference type="ChEBI" id="CHEBI:78536"/>
        <dbReference type="ChEBI" id="CHEBI:456215"/>
        <dbReference type="EC" id="6.1.1.1"/>
    </reaction>
</comment>
<dbReference type="InterPro" id="IPR002305">
    <property type="entry name" value="aa-tRNA-synth_Ic"/>
</dbReference>
<dbReference type="InterPro" id="IPR001412">
    <property type="entry name" value="aa-tRNA-synth_I_CS"/>
</dbReference>
<reference evidence="11" key="1">
    <citation type="journal article" date="2014" name="Front. Microbiol.">
        <title>High frequency of phylogenetically diverse reductive dehalogenase-homologous genes in deep subseafloor sedimentary metagenomes.</title>
        <authorList>
            <person name="Kawai M."/>
            <person name="Futagami T."/>
            <person name="Toyoda A."/>
            <person name="Takaki Y."/>
            <person name="Nishi S."/>
            <person name="Hori S."/>
            <person name="Arai W."/>
            <person name="Tsubouchi T."/>
            <person name="Morono Y."/>
            <person name="Uchiyama I."/>
            <person name="Ito T."/>
            <person name="Fujiyama A."/>
            <person name="Inagaki F."/>
            <person name="Takami H."/>
        </authorList>
    </citation>
    <scope>NUCLEOTIDE SEQUENCE</scope>
    <source>
        <strain evidence="11">Expedition CK06-06</strain>
    </source>
</reference>
<proteinExistence type="predicted"/>
<dbReference type="GO" id="GO:0005524">
    <property type="term" value="F:ATP binding"/>
    <property type="evidence" value="ECO:0007669"/>
    <property type="project" value="UniProtKB-KW"/>
</dbReference>
<keyword evidence="3" id="KW-0963">Cytoplasm</keyword>
<evidence type="ECO:0000256" key="2">
    <source>
        <dbReference type="ARBA" id="ARBA00013160"/>
    </source>
</evidence>
<evidence type="ECO:0000256" key="6">
    <source>
        <dbReference type="ARBA" id="ARBA00022840"/>
    </source>
</evidence>
<gene>
    <name evidence="11" type="ORF">S12H4_02543</name>
</gene>
<keyword evidence="7" id="KW-0694">RNA-binding</keyword>
<evidence type="ECO:0000256" key="8">
    <source>
        <dbReference type="ARBA" id="ARBA00022917"/>
    </source>
</evidence>
<dbReference type="EC" id="6.1.1.1" evidence="2"/>
<keyword evidence="6" id="KW-0067">ATP-binding</keyword>
<dbReference type="PRINTS" id="PR01040">
    <property type="entry name" value="TRNASYNTHTYR"/>
</dbReference>
<dbReference type="Pfam" id="PF00579">
    <property type="entry name" value="tRNA-synt_1b"/>
    <property type="match status" value="1"/>
</dbReference>
<dbReference type="GO" id="GO:0003723">
    <property type="term" value="F:RNA binding"/>
    <property type="evidence" value="ECO:0007669"/>
    <property type="project" value="UniProtKB-KW"/>
</dbReference>
<protein>
    <recommendedName>
        <fullName evidence="2">tyrosine--tRNA ligase</fullName>
        <ecNumber evidence="2">6.1.1.1</ecNumber>
    </recommendedName>
</protein>
<dbReference type="InterPro" id="IPR014729">
    <property type="entry name" value="Rossmann-like_a/b/a_fold"/>
</dbReference>
<evidence type="ECO:0000256" key="3">
    <source>
        <dbReference type="ARBA" id="ARBA00022490"/>
    </source>
</evidence>
<evidence type="ECO:0000256" key="7">
    <source>
        <dbReference type="ARBA" id="ARBA00022884"/>
    </source>
</evidence>
<dbReference type="PANTHER" id="PTHR11766:SF1">
    <property type="entry name" value="TYROSINE--TRNA LIGASE"/>
    <property type="match status" value="1"/>
</dbReference>